<organism evidence="1 2">
    <name type="scientific">Adiantum capillus-veneris</name>
    <name type="common">Maidenhair fern</name>
    <dbReference type="NCBI Taxonomy" id="13818"/>
    <lineage>
        <taxon>Eukaryota</taxon>
        <taxon>Viridiplantae</taxon>
        <taxon>Streptophyta</taxon>
        <taxon>Embryophyta</taxon>
        <taxon>Tracheophyta</taxon>
        <taxon>Polypodiopsida</taxon>
        <taxon>Polypodiidae</taxon>
        <taxon>Polypodiales</taxon>
        <taxon>Pteridineae</taxon>
        <taxon>Pteridaceae</taxon>
        <taxon>Vittarioideae</taxon>
        <taxon>Adiantum</taxon>
    </lineage>
</organism>
<accession>A0A9D4VAN1</accession>
<sequence>MKTYVRFPLPQRQACYSSARAWTLELVGRSPGRPAGSGRQVDSGLQMNAFWAEPLLQDAHCQELPCIQKLLASGTIGFIRHSFYKGHEFEPKLDFTQFVKQMFIILTLDWIMLIAFRMEQVHQDNICRLLTGSSIIGYARLSSLPGPRLWRSSEAEASSSCKSLHVSRDLVQFWMES</sequence>
<protein>
    <submittedName>
        <fullName evidence="1">Uncharacterized protein</fullName>
    </submittedName>
</protein>
<reference evidence="1" key="1">
    <citation type="submission" date="2021-01" db="EMBL/GenBank/DDBJ databases">
        <title>Adiantum capillus-veneris genome.</title>
        <authorList>
            <person name="Fang Y."/>
            <person name="Liao Q."/>
        </authorList>
    </citation>
    <scope>NUCLEOTIDE SEQUENCE</scope>
    <source>
        <strain evidence="1">H3</strain>
        <tissue evidence="1">Leaf</tissue>
    </source>
</reference>
<gene>
    <name evidence="1" type="ORF">GOP47_0001745</name>
</gene>
<evidence type="ECO:0000313" key="1">
    <source>
        <dbReference type="EMBL" id="KAI5082002.1"/>
    </source>
</evidence>
<evidence type="ECO:0000313" key="2">
    <source>
        <dbReference type="Proteomes" id="UP000886520"/>
    </source>
</evidence>
<proteinExistence type="predicted"/>
<keyword evidence="2" id="KW-1185">Reference proteome</keyword>
<comment type="caution">
    <text evidence="1">The sequence shown here is derived from an EMBL/GenBank/DDBJ whole genome shotgun (WGS) entry which is preliminary data.</text>
</comment>
<dbReference type="AlphaFoldDB" id="A0A9D4VAN1"/>
<dbReference type="EMBL" id="JABFUD020000003">
    <property type="protein sequence ID" value="KAI5082002.1"/>
    <property type="molecule type" value="Genomic_DNA"/>
</dbReference>
<name>A0A9D4VAN1_ADICA</name>
<dbReference type="Proteomes" id="UP000886520">
    <property type="component" value="Chromosome 2"/>
</dbReference>